<dbReference type="Proteomes" id="UP000886289">
    <property type="component" value="Unassembled WGS sequence"/>
</dbReference>
<protein>
    <submittedName>
        <fullName evidence="1">Uncharacterized protein</fullName>
    </submittedName>
</protein>
<gene>
    <name evidence="1" type="ORF">ENG63_07685</name>
</gene>
<dbReference type="AlphaFoldDB" id="A0A7C0U3H6"/>
<sequence>MPKRKGLNLTKVTKILESTKNELRQIEKLSIGLTQTTKSDFLDAAIESVLLPVKNELKTIISGIPPTIIRKKPEKVLKGLEPQLEIMATLAVGKKKMSLLDKILS</sequence>
<evidence type="ECO:0000313" key="1">
    <source>
        <dbReference type="EMBL" id="HDD44722.1"/>
    </source>
</evidence>
<accession>A0A7C0U3H6</accession>
<organism evidence="1">
    <name type="scientific">Desulfofervidus auxilii</name>
    <dbReference type="NCBI Taxonomy" id="1621989"/>
    <lineage>
        <taxon>Bacteria</taxon>
        <taxon>Pseudomonadati</taxon>
        <taxon>Thermodesulfobacteriota</taxon>
        <taxon>Candidatus Desulfofervidia</taxon>
        <taxon>Candidatus Desulfofervidales</taxon>
        <taxon>Candidatus Desulfofervidaceae</taxon>
        <taxon>Candidatus Desulfofervidus</taxon>
    </lineage>
</organism>
<reference evidence="1" key="1">
    <citation type="journal article" date="2020" name="mSystems">
        <title>Genome- and Community-Level Interaction Insights into Carbon Utilization and Element Cycling Functions of Hydrothermarchaeota in Hydrothermal Sediment.</title>
        <authorList>
            <person name="Zhou Z."/>
            <person name="Liu Y."/>
            <person name="Xu W."/>
            <person name="Pan J."/>
            <person name="Luo Z.H."/>
            <person name="Li M."/>
        </authorList>
    </citation>
    <scope>NUCLEOTIDE SEQUENCE [LARGE SCALE GENOMIC DNA]</scope>
    <source>
        <strain evidence="1">HyVt-233</strain>
    </source>
</reference>
<name>A0A7C0U3H6_DESA2</name>
<comment type="caution">
    <text evidence="1">The sequence shown here is derived from an EMBL/GenBank/DDBJ whole genome shotgun (WGS) entry which is preliminary data.</text>
</comment>
<dbReference type="EMBL" id="DRBS01000287">
    <property type="protein sequence ID" value="HDD44722.1"/>
    <property type="molecule type" value="Genomic_DNA"/>
</dbReference>
<proteinExistence type="predicted"/>